<dbReference type="SMART" id="SM00293">
    <property type="entry name" value="PWWP"/>
    <property type="match status" value="1"/>
</dbReference>
<feature type="region of interest" description="Disordered" evidence="1">
    <location>
        <begin position="867"/>
        <end position="888"/>
    </location>
</feature>
<dbReference type="SUPFAM" id="SSF63748">
    <property type="entry name" value="Tudor/PWWP/MBT"/>
    <property type="match status" value="1"/>
</dbReference>
<evidence type="ECO:0000259" key="2">
    <source>
        <dbReference type="PROSITE" id="PS50812"/>
    </source>
</evidence>
<evidence type="ECO:0000256" key="1">
    <source>
        <dbReference type="SAM" id="MobiDB-lite"/>
    </source>
</evidence>
<keyword evidence="4" id="KW-1185">Reference proteome</keyword>
<dbReference type="Proteomes" id="UP001227230">
    <property type="component" value="Chromosome 8"/>
</dbReference>
<name>A0ABY9CCW1_VITVI</name>
<evidence type="ECO:0000313" key="4">
    <source>
        <dbReference type="Proteomes" id="UP001227230"/>
    </source>
</evidence>
<gene>
    <name evidence="3" type="ORF">VitviT2T_012149</name>
</gene>
<accession>A0ABY9CCW1</accession>
<feature type="region of interest" description="Disordered" evidence="1">
    <location>
        <begin position="502"/>
        <end position="533"/>
    </location>
</feature>
<dbReference type="Pfam" id="PF00855">
    <property type="entry name" value="PWWP"/>
    <property type="match status" value="1"/>
</dbReference>
<dbReference type="EMBL" id="CP126655">
    <property type="protein sequence ID" value="WJZ93192.1"/>
    <property type="molecule type" value="Genomic_DNA"/>
</dbReference>
<dbReference type="Gene3D" id="2.30.30.140">
    <property type="match status" value="1"/>
</dbReference>
<organism evidence="3 4">
    <name type="scientific">Vitis vinifera</name>
    <name type="common">Grape</name>
    <dbReference type="NCBI Taxonomy" id="29760"/>
    <lineage>
        <taxon>Eukaryota</taxon>
        <taxon>Viridiplantae</taxon>
        <taxon>Streptophyta</taxon>
        <taxon>Embryophyta</taxon>
        <taxon>Tracheophyta</taxon>
        <taxon>Spermatophyta</taxon>
        <taxon>Magnoliopsida</taxon>
        <taxon>eudicotyledons</taxon>
        <taxon>Gunneridae</taxon>
        <taxon>Pentapetalae</taxon>
        <taxon>rosids</taxon>
        <taxon>Vitales</taxon>
        <taxon>Vitaceae</taxon>
        <taxon>Viteae</taxon>
        <taxon>Vitis</taxon>
    </lineage>
</organism>
<dbReference type="InterPro" id="IPR000313">
    <property type="entry name" value="PWWP_dom"/>
</dbReference>
<proteinExistence type="predicted"/>
<dbReference type="InterPro" id="IPR053063">
    <property type="entry name" value="PWWP_domain_containing_PDP"/>
</dbReference>
<evidence type="ECO:0000313" key="3">
    <source>
        <dbReference type="EMBL" id="WJZ93192.1"/>
    </source>
</evidence>
<feature type="region of interest" description="Disordered" evidence="1">
    <location>
        <begin position="747"/>
        <end position="769"/>
    </location>
</feature>
<dbReference type="PANTHER" id="PTHR42851">
    <property type="entry name" value="ALDOLASE-RELATED"/>
    <property type="match status" value="1"/>
</dbReference>
<dbReference type="PROSITE" id="PS50812">
    <property type="entry name" value="PWWP"/>
    <property type="match status" value="1"/>
</dbReference>
<dbReference type="PANTHER" id="PTHR42851:SF19">
    <property type="entry name" value="PWWP DOMAIN-CONTAINING PROTEIN 2-RELATED"/>
    <property type="match status" value="1"/>
</dbReference>
<feature type="region of interest" description="Disordered" evidence="1">
    <location>
        <begin position="1"/>
        <end position="24"/>
    </location>
</feature>
<sequence length="888" mass="98206">MPGNSGVIDLNSDAVSGDQSSDVDGGDVSDLLIRVGVSGVSNDQGGVIGGMTDRVGDIGEGEDSGRVVDGLVKEGLDRVMGSANERSEVEEGRGKMPVIDDLEWLVLGSKGGVVNTSALCGKSLFSESNELENEVGRGSNEVNTLGVAGEENLIDVEVLADKMMDKRLENEKEEEVFQVAETSINKIFGVQVSEVGLSTVNESNTVNLVVDLNPYIDADENQKSRASISNKGKENVDCCINQVELNGNHDLVIKEQVKNVEKAKNLQQQNVKCAASDLEFEVSDLVWGKVRSHPWWPGQIFDPLDSSEKAMKYFKKDSFLIAYFGDQTFAWNEVTQLKPFRAHFSQMEKQSNLEAFHHAVDCALDEVARRVVFGLTCSCVSEEVRRKIKTQTIVNAGIQKKSSRRDGGDRYLNASSFEPAELLNYMKILAQSSCDEVDRLEFVISQAQLSAFHHWKGFSQLPEFEMLGGLLEDDENLPLLEAKRHFGEAIEDVIEDFKDHEQVLPRKRKSKGQNSSSHEHKVLSGDSMHPSKKQRSLMDLMAGNCSYLKNIEKSSSDKKLKEIGTLLDDSAVTDRGRFAAPHSQKTLGVGDSICRVANQLNGSTPMLKHEKPASSGKSQKRKVIPIECFSPEEMLSQIRLASIHPMEGYKFLTSSICFLSEFRNFVCLDHPRSLKDKQSLKEVSSSKSEKSTLEAVEASGSKYVKDSYWTDRMIQSFPEEETIVNLNETGESVRETQGEMAVVNVEPEAVSESRHQTAGQNPEKEAEKPVDHMSESGMEELSPTALILNFADLNSVPSETNLNRIFSRYGPLNESETEVLKKSIRAKVVFKRSSDAETAFSSSGKFSIFGPSLISYRLKYLPARLHKASSSSTKRRRKDATAMEGNAT</sequence>
<dbReference type="CDD" id="cd05162">
    <property type="entry name" value="PWWP"/>
    <property type="match status" value="1"/>
</dbReference>
<feature type="domain" description="PWWP" evidence="2">
    <location>
        <begin position="282"/>
        <end position="343"/>
    </location>
</feature>
<feature type="compositionally biased region" description="Low complexity" evidence="1">
    <location>
        <begin position="12"/>
        <end position="24"/>
    </location>
</feature>
<reference evidence="3 4" key="1">
    <citation type="journal article" date="2023" name="Hortic Res">
        <title>The complete reference genome for grapevine (Vitis vinifera L.) genetics and breeding.</title>
        <authorList>
            <person name="Shi X."/>
            <person name="Cao S."/>
            <person name="Wang X."/>
            <person name="Huang S."/>
            <person name="Wang Y."/>
            <person name="Liu Z."/>
            <person name="Liu W."/>
            <person name="Leng X."/>
            <person name="Peng Y."/>
            <person name="Wang N."/>
            <person name="Wang Y."/>
            <person name="Ma Z."/>
            <person name="Xu X."/>
            <person name="Zhang F."/>
            <person name="Xue H."/>
            <person name="Zhong H."/>
            <person name="Wang Y."/>
            <person name="Zhang K."/>
            <person name="Velt A."/>
            <person name="Avia K."/>
            <person name="Holtgrawe D."/>
            <person name="Grimplet J."/>
            <person name="Matus J.T."/>
            <person name="Ware D."/>
            <person name="Wu X."/>
            <person name="Wang H."/>
            <person name="Liu C."/>
            <person name="Fang Y."/>
            <person name="Rustenholz C."/>
            <person name="Cheng Z."/>
            <person name="Xiao H."/>
            <person name="Zhou Y."/>
        </authorList>
    </citation>
    <scope>NUCLEOTIDE SEQUENCE [LARGE SCALE GENOMIC DNA]</scope>
    <source>
        <strain evidence="4">cv. Pinot noir / PN40024</strain>
        <tissue evidence="3">Leaf</tissue>
    </source>
</reference>
<protein>
    <recommendedName>
        <fullName evidence="2">PWWP domain-containing protein</fullName>
    </recommendedName>
</protein>